<dbReference type="OrthoDB" id="7541663at2"/>
<dbReference type="eggNOG" id="ENOG502ZMFW">
    <property type="taxonomic scope" value="Bacteria"/>
</dbReference>
<dbReference type="Proteomes" id="UP000015520">
    <property type="component" value="Unassembled WGS sequence"/>
</dbReference>
<sequence length="166" mass="19860">MTYIAKGDFLSCLKSKKLEIFLDWMISNDLFLHYSNLNILYWSSIDILESMIPQELLQVHMELKTILYEFIKIDLNNFVEILYKYEYPNIDRKKANNFLDEILGYIKSNEVKFISKYPIIDNSLISLVYQVIEKSKNTELTFIVDEKNHILIDDLFIFYKRAFETV</sequence>
<keyword evidence="2" id="KW-1185">Reference proteome</keyword>
<accession>T0J0Q0</accession>
<protein>
    <submittedName>
        <fullName evidence="1">Uncharacterized protein</fullName>
    </submittedName>
</protein>
<dbReference type="EMBL" id="AUPZ01000016">
    <property type="protein sequence ID" value="EQB34605.1"/>
    <property type="molecule type" value="Genomic_DNA"/>
</dbReference>
<gene>
    <name evidence="1" type="ORF">M947_10550</name>
</gene>
<comment type="caution">
    <text evidence="1">The sequence shown here is derived from an EMBL/GenBank/DDBJ whole genome shotgun (WGS) entry which is preliminary data.</text>
</comment>
<dbReference type="PATRIC" id="fig|1172190.3.peg.2036"/>
<evidence type="ECO:0000313" key="2">
    <source>
        <dbReference type="Proteomes" id="UP000015520"/>
    </source>
</evidence>
<dbReference type="RefSeq" id="WP_021288348.1">
    <property type="nucleotide sequence ID" value="NZ_AUPZ01000016.1"/>
</dbReference>
<reference evidence="1 2" key="1">
    <citation type="submission" date="2013-07" db="EMBL/GenBank/DDBJ databases">
        <title>Sulfurimonas hongkongensis AST-10 Genome Sequencing.</title>
        <authorList>
            <person name="Cai L."/>
            <person name="Zhang T."/>
        </authorList>
    </citation>
    <scope>NUCLEOTIDE SEQUENCE [LARGE SCALE GENOMIC DNA]</scope>
    <source>
        <strain evidence="1 2">AST-10</strain>
    </source>
</reference>
<organism evidence="1 2">
    <name type="scientific">Sulfurimonas hongkongensis</name>
    <dbReference type="NCBI Taxonomy" id="1172190"/>
    <lineage>
        <taxon>Bacteria</taxon>
        <taxon>Pseudomonadati</taxon>
        <taxon>Campylobacterota</taxon>
        <taxon>Epsilonproteobacteria</taxon>
        <taxon>Campylobacterales</taxon>
        <taxon>Sulfurimonadaceae</taxon>
        <taxon>Sulfurimonas</taxon>
    </lineage>
</organism>
<evidence type="ECO:0000313" key="1">
    <source>
        <dbReference type="EMBL" id="EQB34605.1"/>
    </source>
</evidence>
<name>T0J0Q0_9BACT</name>
<dbReference type="AlphaFoldDB" id="T0J0Q0"/>
<proteinExistence type="predicted"/>